<keyword evidence="2" id="KW-0496">Mitochondrion</keyword>
<geneLocation type="mitochondrion" evidence="2"/>
<reference evidence="2" key="1">
    <citation type="submission" date="2019-02" db="EMBL/GenBank/DDBJ databases">
        <authorList>
            <person name="Fang M.L."/>
            <person name="Zhang Y."/>
        </authorList>
    </citation>
    <scope>NUCLEOTIDE SEQUENCE</scope>
    <source>
        <strain evidence="2">YMF1.01838</strain>
    </source>
</reference>
<accession>A0A482DT16</accession>
<dbReference type="AlphaFoldDB" id="A0A482DT16"/>
<evidence type="ECO:0000256" key="1">
    <source>
        <dbReference type="SAM" id="Phobius"/>
    </source>
</evidence>
<keyword evidence="1" id="KW-1133">Transmembrane helix</keyword>
<keyword evidence="1" id="KW-0472">Membrane</keyword>
<evidence type="ECO:0000313" key="2">
    <source>
        <dbReference type="EMBL" id="QBM09664.1"/>
    </source>
</evidence>
<name>A0A482DT16_9PEZI</name>
<proteinExistence type="predicted"/>
<feature type="transmembrane region" description="Helical" evidence="1">
    <location>
        <begin position="12"/>
        <end position="29"/>
    </location>
</feature>
<gene>
    <name evidence="2" type="primary">orf220</name>
</gene>
<dbReference type="EMBL" id="MK550697">
    <property type="protein sequence ID" value="QBM09664.1"/>
    <property type="molecule type" value="Genomic_DNA"/>
</dbReference>
<keyword evidence="1" id="KW-0812">Transmembrane</keyword>
<sequence length="220" mass="26045">MTENLFNTTSTGLIVGVTFIASISLYFIYSHLYSARYENIVPNDNSPDNSPDNYLDLKTILYDIPYKDIYEQTYQIVHNNRISAEVLNYQINTAAEYNAVKIAIQSALVDEFNYQNIIPNFLKFYKETPEAIDKFKEIVYYFHYTHQYSFMQQGHFKYIALKKIRELYNIPFSTDVIPEFIDLEITLRRIAISLNFDLDEYQSEILHEIYMNLKHLAIIF</sequence>
<organism evidence="2">
    <name type="scientific">Dactylella sp</name>
    <dbReference type="NCBI Taxonomy" id="1814903"/>
    <lineage>
        <taxon>Eukaryota</taxon>
        <taxon>Fungi</taxon>
        <taxon>Dikarya</taxon>
        <taxon>Ascomycota</taxon>
        <taxon>Pezizomycotina</taxon>
        <taxon>Orbiliomycetes</taxon>
        <taxon>Orbiliales</taxon>
        <taxon>Orbiliaceae</taxon>
        <taxon>Dactylella</taxon>
    </lineage>
</organism>
<protein>
    <submittedName>
        <fullName evidence="2">Uncharacterized protein</fullName>
    </submittedName>
</protein>